<gene>
    <name evidence="3" type="ORF">POBO1169_LOCUS7709</name>
</gene>
<evidence type="ECO:0000256" key="2">
    <source>
        <dbReference type="SAM" id="SignalP"/>
    </source>
</evidence>
<feature type="signal peptide" evidence="2">
    <location>
        <begin position="1"/>
        <end position="24"/>
    </location>
</feature>
<reference evidence="3" key="1">
    <citation type="submission" date="2021-01" db="EMBL/GenBank/DDBJ databases">
        <authorList>
            <person name="Corre E."/>
            <person name="Pelletier E."/>
            <person name="Niang G."/>
            <person name="Scheremetjew M."/>
            <person name="Finn R."/>
            <person name="Kale V."/>
            <person name="Holt S."/>
            <person name="Cochrane G."/>
            <person name="Meng A."/>
            <person name="Brown T."/>
            <person name="Cohen L."/>
        </authorList>
    </citation>
    <scope>NUCLEOTIDE SEQUENCE</scope>
    <source>
        <strain evidence="3">CCMP722</strain>
    </source>
</reference>
<feature type="chain" id="PRO_5031204029" description="Glycosyltransferase family 92 protein" evidence="2">
    <location>
        <begin position="25"/>
        <end position="387"/>
    </location>
</feature>
<dbReference type="EMBL" id="HBFA01014926">
    <property type="protein sequence ID" value="CAD8664144.1"/>
    <property type="molecule type" value="Transcribed_RNA"/>
</dbReference>
<accession>A0A7S0R053</accession>
<name>A0A7S0R053_9CHLO</name>
<dbReference type="AlphaFoldDB" id="A0A7S0R053"/>
<feature type="region of interest" description="Disordered" evidence="1">
    <location>
        <begin position="28"/>
        <end position="48"/>
    </location>
</feature>
<keyword evidence="2" id="KW-0732">Signal</keyword>
<proteinExistence type="predicted"/>
<feature type="compositionally biased region" description="Basic and acidic residues" evidence="1">
    <location>
        <begin position="29"/>
        <end position="44"/>
    </location>
</feature>
<evidence type="ECO:0008006" key="4">
    <source>
        <dbReference type="Google" id="ProtNLM"/>
    </source>
</evidence>
<evidence type="ECO:0000313" key="3">
    <source>
        <dbReference type="EMBL" id="CAD8664144.1"/>
    </source>
</evidence>
<sequence>MQIMGRCLALSSISLCLLASSAQAQDSLQPDRTHAAGVPHKRESSPVPQVNHGHYYNPNMVQFNNSLTMFPSSRFLPFGPKRYLYAYQTSGLKLPAHMKIFEGRANSDCFIMTFKKEMVGKPTYNTRDASTFYHYGPGTSWTTGRNEMLRIIKLREHLQGWKYEYITLMDDDIMFRNTKKPLDKFEQFLEEYQPAVGAVSIPERDGKKVLKKGTVWPVCAFDALFNAFHHEAVDVLLPYDARYEKMSWYCSQQDIIIRTSAMYKNHVLELRTVQIHNDEHSSYPKGSRLARFRAAKEQQERFEKLMKEPVTRCSRWPCEAERLNGMVVKKHFDYGVPDDNPQAISEKICTSRGPPITPEEKKYAGFGFDLHGPDSGRFANIKPIHPL</sequence>
<organism evidence="3">
    <name type="scientific">Pyramimonas obovata</name>
    <dbReference type="NCBI Taxonomy" id="1411642"/>
    <lineage>
        <taxon>Eukaryota</taxon>
        <taxon>Viridiplantae</taxon>
        <taxon>Chlorophyta</taxon>
        <taxon>Pyramimonadophyceae</taxon>
        <taxon>Pyramimonadales</taxon>
        <taxon>Pyramimonadaceae</taxon>
        <taxon>Pyramimonas</taxon>
        <taxon>Pyramimonas incertae sedis</taxon>
    </lineage>
</organism>
<protein>
    <recommendedName>
        <fullName evidence="4">Glycosyltransferase family 92 protein</fullName>
    </recommendedName>
</protein>
<evidence type="ECO:0000256" key="1">
    <source>
        <dbReference type="SAM" id="MobiDB-lite"/>
    </source>
</evidence>